<organism evidence="1 2">
    <name type="scientific">Saccharicrinis carchari</name>
    <dbReference type="NCBI Taxonomy" id="1168039"/>
    <lineage>
        <taxon>Bacteria</taxon>
        <taxon>Pseudomonadati</taxon>
        <taxon>Bacteroidota</taxon>
        <taxon>Bacteroidia</taxon>
        <taxon>Marinilabiliales</taxon>
        <taxon>Marinilabiliaceae</taxon>
        <taxon>Saccharicrinis</taxon>
    </lineage>
</organism>
<proteinExistence type="predicted"/>
<dbReference type="EMBL" id="FXTB01000001">
    <property type="protein sequence ID" value="SMO41019.1"/>
    <property type="molecule type" value="Genomic_DNA"/>
</dbReference>
<dbReference type="Proteomes" id="UP000319040">
    <property type="component" value="Unassembled WGS sequence"/>
</dbReference>
<keyword evidence="2" id="KW-1185">Reference proteome</keyword>
<sequence length="46" mass="5498">MGKTKCKTEKKRDIDPVKQKENKYKCKKCDRTANKERKLCKPINNK</sequence>
<gene>
    <name evidence="1" type="ORF">SAMN06265379_101596</name>
</gene>
<evidence type="ECO:0000313" key="1">
    <source>
        <dbReference type="EMBL" id="SMO41019.1"/>
    </source>
</evidence>
<protein>
    <submittedName>
        <fullName evidence="1">Uncharacterized protein</fullName>
    </submittedName>
</protein>
<evidence type="ECO:0000313" key="2">
    <source>
        <dbReference type="Proteomes" id="UP000319040"/>
    </source>
</evidence>
<reference evidence="1 2" key="1">
    <citation type="submission" date="2017-05" db="EMBL/GenBank/DDBJ databases">
        <authorList>
            <person name="Varghese N."/>
            <person name="Submissions S."/>
        </authorList>
    </citation>
    <scope>NUCLEOTIDE SEQUENCE [LARGE SCALE GENOMIC DNA]</scope>
    <source>
        <strain evidence="1 2">DSM 27040</strain>
    </source>
</reference>
<name>A0A521B1T0_SACCC</name>
<dbReference type="AlphaFoldDB" id="A0A521B1T0"/>
<accession>A0A521B1T0</accession>